<gene>
    <name evidence="7" type="primary">B120_1</name>
    <name evidence="7" type="ORF">CFP56_002447</name>
</gene>
<keyword evidence="1" id="KW-0723">Serine/threonine-protein kinase</keyword>
<dbReference type="PANTHER" id="PTHR27002:SF900">
    <property type="entry name" value="S-LOCUS LECTIN KINASE FAMILY PROTEIN"/>
    <property type="match status" value="1"/>
</dbReference>
<keyword evidence="2" id="KW-0808">Transferase</keyword>
<keyword evidence="4" id="KW-0418">Kinase</keyword>
<evidence type="ECO:0000256" key="2">
    <source>
        <dbReference type="ARBA" id="ARBA00022679"/>
    </source>
</evidence>
<dbReference type="Proteomes" id="UP000237347">
    <property type="component" value="Unassembled WGS sequence"/>
</dbReference>
<evidence type="ECO:0000259" key="6">
    <source>
        <dbReference type="PROSITE" id="PS50011"/>
    </source>
</evidence>
<name>A0AAW0LDB5_QUESU</name>
<evidence type="ECO:0000256" key="4">
    <source>
        <dbReference type="ARBA" id="ARBA00022777"/>
    </source>
</evidence>
<evidence type="ECO:0000313" key="7">
    <source>
        <dbReference type="EMBL" id="KAK7849708.1"/>
    </source>
</evidence>
<dbReference type="GO" id="GO:0005886">
    <property type="term" value="C:plasma membrane"/>
    <property type="evidence" value="ECO:0007669"/>
    <property type="project" value="TreeGrafter"/>
</dbReference>
<evidence type="ECO:0000313" key="8">
    <source>
        <dbReference type="Proteomes" id="UP000237347"/>
    </source>
</evidence>
<keyword evidence="3" id="KW-0547">Nucleotide-binding</keyword>
<protein>
    <submittedName>
        <fullName evidence="7">G-type lectin s-receptor-like serine/threonine-protein kinase b120</fullName>
    </submittedName>
</protein>
<dbReference type="PANTHER" id="PTHR27002">
    <property type="entry name" value="RECEPTOR-LIKE SERINE/THREONINE-PROTEIN KINASE SD1-8"/>
    <property type="match status" value="1"/>
</dbReference>
<dbReference type="PROSITE" id="PS50011">
    <property type="entry name" value="PROTEIN_KINASE_DOM"/>
    <property type="match status" value="1"/>
</dbReference>
<accession>A0AAW0LDB5</accession>
<dbReference type="SUPFAM" id="SSF56112">
    <property type="entry name" value="Protein kinase-like (PK-like)"/>
    <property type="match status" value="1"/>
</dbReference>
<feature type="domain" description="Protein kinase" evidence="6">
    <location>
        <begin position="1"/>
        <end position="65"/>
    </location>
</feature>
<evidence type="ECO:0000256" key="1">
    <source>
        <dbReference type="ARBA" id="ARBA00022527"/>
    </source>
</evidence>
<evidence type="ECO:0000256" key="5">
    <source>
        <dbReference type="ARBA" id="ARBA00022840"/>
    </source>
</evidence>
<evidence type="ECO:0000256" key="3">
    <source>
        <dbReference type="ARBA" id="ARBA00022741"/>
    </source>
</evidence>
<dbReference type="InterPro" id="IPR011009">
    <property type="entry name" value="Kinase-like_dom_sf"/>
</dbReference>
<dbReference type="Gene3D" id="1.10.510.10">
    <property type="entry name" value="Transferase(Phosphotransferase) domain 1"/>
    <property type="match status" value="1"/>
</dbReference>
<proteinExistence type="predicted"/>
<sequence>MNPKFFDFNMAKIFSGDHTLGNTNRVVGTYGHMVLKYAIDGLFSVKFDVFSFKILLLEILSGKKN</sequence>
<dbReference type="EMBL" id="PKMF04000109">
    <property type="protein sequence ID" value="KAK7849708.1"/>
    <property type="molecule type" value="Genomic_DNA"/>
</dbReference>
<reference evidence="7 8" key="1">
    <citation type="journal article" date="2018" name="Sci. Data">
        <title>The draft genome sequence of cork oak.</title>
        <authorList>
            <person name="Ramos A.M."/>
            <person name="Usie A."/>
            <person name="Barbosa P."/>
            <person name="Barros P.M."/>
            <person name="Capote T."/>
            <person name="Chaves I."/>
            <person name="Simoes F."/>
            <person name="Abreu I."/>
            <person name="Carrasquinho I."/>
            <person name="Faro C."/>
            <person name="Guimaraes J.B."/>
            <person name="Mendonca D."/>
            <person name="Nobrega F."/>
            <person name="Rodrigues L."/>
            <person name="Saibo N.J.M."/>
            <person name="Varela M.C."/>
            <person name="Egas C."/>
            <person name="Matos J."/>
            <person name="Miguel C.M."/>
            <person name="Oliveira M.M."/>
            <person name="Ricardo C.P."/>
            <person name="Goncalves S."/>
        </authorList>
    </citation>
    <scope>NUCLEOTIDE SEQUENCE [LARGE SCALE GENOMIC DNA]</scope>
    <source>
        <strain evidence="8">cv. HL8</strain>
    </source>
</reference>
<organism evidence="7 8">
    <name type="scientific">Quercus suber</name>
    <name type="common">Cork oak</name>
    <dbReference type="NCBI Taxonomy" id="58331"/>
    <lineage>
        <taxon>Eukaryota</taxon>
        <taxon>Viridiplantae</taxon>
        <taxon>Streptophyta</taxon>
        <taxon>Embryophyta</taxon>
        <taxon>Tracheophyta</taxon>
        <taxon>Spermatophyta</taxon>
        <taxon>Magnoliopsida</taxon>
        <taxon>eudicotyledons</taxon>
        <taxon>Gunneridae</taxon>
        <taxon>Pentapetalae</taxon>
        <taxon>rosids</taxon>
        <taxon>fabids</taxon>
        <taxon>Fagales</taxon>
        <taxon>Fagaceae</taxon>
        <taxon>Quercus</taxon>
    </lineage>
</organism>
<dbReference type="AlphaFoldDB" id="A0AAW0LDB5"/>
<keyword evidence="8" id="KW-1185">Reference proteome</keyword>
<dbReference type="GO" id="GO:0004674">
    <property type="term" value="F:protein serine/threonine kinase activity"/>
    <property type="evidence" value="ECO:0007669"/>
    <property type="project" value="UniProtKB-KW"/>
</dbReference>
<dbReference type="GO" id="GO:0005524">
    <property type="term" value="F:ATP binding"/>
    <property type="evidence" value="ECO:0007669"/>
    <property type="project" value="UniProtKB-KW"/>
</dbReference>
<keyword evidence="5" id="KW-0067">ATP-binding</keyword>
<dbReference type="InterPro" id="IPR000719">
    <property type="entry name" value="Prot_kinase_dom"/>
</dbReference>
<comment type="caution">
    <text evidence="7">The sequence shown here is derived from an EMBL/GenBank/DDBJ whole genome shotgun (WGS) entry which is preliminary data.</text>
</comment>